<keyword evidence="7" id="KW-1185">Reference proteome</keyword>
<keyword evidence="1 2" id="KW-0728">SH3 domain</keyword>
<protein>
    <recommendedName>
        <fullName evidence="8">Brain-specific angiogenesis inhibitor 1-associated protein 2</fullName>
    </recommendedName>
</protein>
<dbReference type="PROSITE" id="PS50002">
    <property type="entry name" value="SH3"/>
    <property type="match status" value="1"/>
</dbReference>
<dbReference type="EMBL" id="JAODUP010000131">
    <property type="protein sequence ID" value="KAK2160536.1"/>
    <property type="molecule type" value="Genomic_DNA"/>
</dbReference>
<comment type="caution">
    <text evidence="6">The sequence shown here is derived from an EMBL/GenBank/DDBJ whole genome shotgun (WGS) entry which is preliminary data.</text>
</comment>
<proteinExistence type="predicted"/>
<dbReference type="Proteomes" id="UP001208570">
    <property type="component" value="Unassembled WGS sequence"/>
</dbReference>
<dbReference type="GO" id="GO:0005829">
    <property type="term" value="C:cytosol"/>
    <property type="evidence" value="ECO:0007669"/>
    <property type="project" value="TreeGrafter"/>
</dbReference>
<dbReference type="GO" id="GO:0051764">
    <property type="term" value="P:actin crosslink formation"/>
    <property type="evidence" value="ECO:0007669"/>
    <property type="project" value="TreeGrafter"/>
</dbReference>
<dbReference type="Pfam" id="PF08397">
    <property type="entry name" value="IMD"/>
    <property type="match status" value="1"/>
</dbReference>
<reference evidence="6" key="1">
    <citation type="journal article" date="2023" name="Mol. Biol. Evol.">
        <title>Third-Generation Sequencing Reveals the Adaptive Role of the Epigenome in Three Deep-Sea Polychaetes.</title>
        <authorList>
            <person name="Perez M."/>
            <person name="Aroh O."/>
            <person name="Sun Y."/>
            <person name="Lan Y."/>
            <person name="Juniper S.K."/>
            <person name="Young C.R."/>
            <person name="Angers B."/>
            <person name="Qian P.Y."/>
        </authorList>
    </citation>
    <scope>NUCLEOTIDE SEQUENCE</scope>
    <source>
        <strain evidence="6">P08H-3</strain>
    </source>
</reference>
<evidence type="ECO:0000313" key="7">
    <source>
        <dbReference type="Proteomes" id="UP001208570"/>
    </source>
</evidence>
<dbReference type="GO" id="GO:0030838">
    <property type="term" value="P:positive regulation of actin filament polymerization"/>
    <property type="evidence" value="ECO:0007669"/>
    <property type="project" value="TreeGrafter"/>
</dbReference>
<dbReference type="InterPro" id="IPR027681">
    <property type="entry name" value="IRSp53/IRTKS/Pinkbar"/>
</dbReference>
<dbReference type="SUPFAM" id="SSF50044">
    <property type="entry name" value="SH3-domain"/>
    <property type="match status" value="1"/>
</dbReference>
<dbReference type="GO" id="GO:0005654">
    <property type="term" value="C:nucleoplasm"/>
    <property type="evidence" value="ECO:0007669"/>
    <property type="project" value="TreeGrafter"/>
</dbReference>
<dbReference type="SMART" id="SM00326">
    <property type="entry name" value="SH3"/>
    <property type="match status" value="1"/>
</dbReference>
<dbReference type="Pfam" id="PF14604">
    <property type="entry name" value="SH3_9"/>
    <property type="match status" value="1"/>
</dbReference>
<evidence type="ECO:0000256" key="2">
    <source>
        <dbReference type="PROSITE-ProRule" id="PRU00192"/>
    </source>
</evidence>
<dbReference type="CDD" id="cd11779">
    <property type="entry name" value="SH3_Irsp53_BAIAP2L"/>
    <property type="match status" value="1"/>
</dbReference>
<dbReference type="GO" id="GO:0007009">
    <property type="term" value="P:plasma membrane organization"/>
    <property type="evidence" value="ECO:0007669"/>
    <property type="project" value="InterPro"/>
</dbReference>
<name>A0AAD9JX68_9ANNE</name>
<dbReference type="SUPFAM" id="SSF103657">
    <property type="entry name" value="BAR/IMD domain-like"/>
    <property type="match status" value="1"/>
</dbReference>
<dbReference type="InterPro" id="IPR013606">
    <property type="entry name" value="I-BAR_dom"/>
</dbReference>
<dbReference type="GO" id="GO:0051017">
    <property type="term" value="P:actin filament bundle assembly"/>
    <property type="evidence" value="ECO:0007669"/>
    <property type="project" value="TreeGrafter"/>
</dbReference>
<evidence type="ECO:0000259" key="5">
    <source>
        <dbReference type="PROSITE" id="PS51338"/>
    </source>
</evidence>
<dbReference type="InterPro" id="IPR027267">
    <property type="entry name" value="AH/BAR_dom_sf"/>
</dbReference>
<dbReference type="Gene3D" id="2.30.30.40">
    <property type="entry name" value="SH3 Domains"/>
    <property type="match status" value="1"/>
</dbReference>
<organism evidence="6 7">
    <name type="scientific">Paralvinella palmiformis</name>
    <dbReference type="NCBI Taxonomy" id="53620"/>
    <lineage>
        <taxon>Eukaryota</taxon>
        <taxon>Metazoa</taxon>
        <taxon>Spiralia</taxon>
        <taxon>Lophotrochozoa</taxon>
        <taxon>Annelida</taxon>
        <taxon>Polychaeta</taxon>
        <taxon>Sedentaria</taxon>
        <taxon>Canalipalpata</taxon>
        <taxon>Terebellida</taxon>
        <taxon>Terebelliformia</taxon>
        <taxon>Alvinellidae</taxon>
        <taxon>Paralvinella</taxon>
    </lineage>
</organism>
<evidence type="ECO:0000259" key="4">
    <source>
        <dbReference type="PROSITE" id="PS50002"/>
    </source>
</evidence>
<feature type="region of interest" description="Disordered" evidence="3">
    <location>
        <begin position="413"/>
        <end position="453"/>
    </location>
</feature>
<dbReference type="Gene3D" id="1.20.1270.60">
    <property type="entry name" value="Arfaptin homology (AH) domain/BAR domain"/>
    <property type="match status" value="1"/>
</dbReference>
<dbReference type="InterPro" id="IPR036028">
    <property type="entry name" value="SH3-like_dom_sf"/>
</dbReference>
<dbReference type="PROSITE" id="PS51338">
    <property type="entry name" value="IMD"/>
    <property type="match status" value="1"/>
</dbReference>
<evidence type="ECO:0008006" key="8">
    <source>
        <dbReference type="Google" id="ProtNLM"/>
    </source>
</evidence>
<feature type="domain" description="SH3" evidence="4">
    <location>
        <begin position="273"/>
        <end position="334"/>
    </location>
</feature>
<dbReference type="PANTHER" id="PTHR14206:SF7">
    <property type="entry name" value="INSULIN RECEPTOR SUBSTRATE 53 KDA, ISOFORM A"/>
    <property type="match status" value="1"/>
</dbReference>
<evidence type="ECO:0000313" key="6">
    <source>
        <dbReference type="EMBL" id="KAK2160536.1"/>
    </source>
</evidence>
<evidence type="ECO:0000256" key="1">
    <source>
        <dbReference type="ARBA" id="ARBA00022443"/>
    </source>
</evidence>
<dbReference type="AlphaFoldDB" id="A0AAD9JX68"/>
<accession>A0AAD9JX68</accession>
<dbReference type="InterPro" id="IPR001452">
    <property type="entry name" value="SH3_domain"/>
</dbReference>
<dbReference type="PANTHER" id="PTHR14206">
    <property type="entry name" value="BRAIN-SPECIFIC ANGIOGENESIS INHIBITOR 1-ASSOCIATED PROTEIN 2"/>
    <property type="match status" value="1"/>
</dbReference>
<sequence length="595" mass="67821">MSLMRQFVRVIPMRCLTGGALLQIAEVHKEINTQVIDNIKSFHSDLLIPLETKQENEFKHLQLIHKKYSAGHKFHQTVYDKAQNALKRHRKKAKSKYGFDQKELQYAREVKESYQKLEEYQMQNLRLALLEERKRYCCLLDRICAMVRNYASHHSKAHELFTHRLSEWTELCRTPHILPESSESIINAFKSQDDLYTTAEDMSSIERHAAGEYDRQSGNCGLLGEDSNSYTYGTTQRSLETENHCHNMTNGMLPTQQDYPGGLNQEMLASAQNVQHHVRALYTHSGIGDTQLSFVTGDVIMLIGEARGGWQYGENTRTHRMGWFPVSFTEPLQVEDHRQTQDFRLTTQRVKSLSNLADLHDLNQDYRLSGLHISGHSDSDSMNVHLRNHRIGSHGERPMSLHVGAMAPSLQLPSKHRNHDKEDQTVDRGSFGKHQLFHPKQPSIPEDDVDLTSGAPQPFNYGLSNNIMPALRQRHTLAYATSPIPDIYLGRRHSTIEQLSQRLRASSLLPGSRLNEQIQEAPVGPIASLIRPNSDVPSAFTKVQEVNFIPPPEEFRDSTSTQEESGSMFLAPTIKEEAKSISCTSKHQPFSIMRL</sequence>
<evidence type="ECO:0000256" key="3">
    <source>
        <dbReference type="SAM" id="MobiDB-lite"/>
    </source>
</evidence>
<feature type="domain" description="IMD" evidence="5">
    <location>
        <begin position="1"/>
        <end position="192"/>
    </location>
</feature>
<gene>
    <name evidence="6" type="ORF">LSH36_131g04003</name>
</gene>